<evidence type="ECO:0000256" key="1">
    <source>
        <dbReference type="SAM" id="MobiDB-lite"/>
    </source>
</evidence>
<dbReference type="OrthoDB" id="6494660at2759"/>
<dbReference type="VEuPathDB" id="VectorBase:HLOH_041875"/>
<keyword evidence="3" id="KW-1185">Reference proteome</keyword>
<gene>
    <name evidence="2" type="ORF">HPB48_019304</name>
</gene>
<dbReference type="EMBL" id="JABSTR010000007">
    <property type="protein sequence ID" value="KAH9375521.1"/>
    <property type="molecule type" value="Genomic_DNA"/>
</dbReference>
<organism evidence="2 3">
    <name type="scientific">Haemaphysalis longicornis</name>
    <name type="common">Bush tick</name>
    <dbReference type="NCBI Taxonomy" id="44386"/>
    <lineage>
        <taxon>Eukaryota</taxon>
        <taxon>Metazoa</taxon>
        <taxon>Ecdysozoa</taxon>
        <taxon>Arthropoda</taxon>
        <taxon>Chelicerata</taxon>
        <taxon>Arachnida</taxon>
        <taxon>Acari</taxon>
        <taxon>Parasitiformes</taxon>
        <taxon>Ixodida</taxon>
        <taxon>Ixodoidea</taxon>
        <taxon>Ixodidae</taxon>
        <taxon>Haemaphysalinae</taxon>
        <taxon>Haemaphysalis</taxon>
    </lineage>
</organism>
<comment type="caution">
    <text evidence="2">The sequence shown here is derived from an EMBL/GenBank/DDBJ whole genome shotgun (WGS) entry which is preliminary data.</text>
</comment>
<proteinExistence type="predicted"/>
<feature type="region of interest" description="Disordered" evidence="1">
    <location>
        <begin position="1"/>
        <end position="61"/>
    </location>
</feature>
<evidence type="ECO:0000313" key="3">
    <source>
        <dbReference type="Proteomes" id="UP000821853"/>
    </source>
</evidence>
<name>A0A9J6GKV1_HAELO</name>
<protein>
    <submittedName>
        <fullName evidence="2">Uncharacterized protein</fullName>
    </submittedName>
</protein>
<dbReference type="Proteomes" id="UP000821853">
    <property type="component" value="Chromosome 5"/>
</dbReference>
<accession>A0A9J6GKV1</accession>
<sequence>MSRESSPRVGDALASDRFPQDPPAPSVSAAYRTLLPPLPTGKMSEHSLFLHGDPSARHFRV</sequence>
<dbReference type="AlphaFoldDB" id="A0A9J6GKV1"/>
<evidence type="ECO:0000313" key="2">
    <source>
        <dbReference type="EMBL" id="KAH9375521.1"/>
    </source>
</evidence>
<reference evidence="2 3" key="1">
    <citation type="journal article" date="2020" name="Cell">
        <title>Large-Scale Comparative Analyses of Tick Genomes Elucidate Their Genetic Diversity and Vector Capacities.</title>
        <authorList>
            <consortium name="Tick Genome and Microbiome Consortium (TIGMIC)"/>
            <person name="Jia N."/>
            <person name="Wang J."/>
            <person name="Shi W."/>
            <person name="Du L."/>
            <person name="Sun Y."/>
            <person name="Zhan W."/>
            <person name="Jiang J.F."/>
            <person name="Wang Q."/>
            <person name="Zhang B."/>
            <person name="Ji P."/>
            <person name="Bell-Sakyi L."/>
            <person name="Cui X.M."/>
            <person name="Yuan T.T."/>
            <person name="Jiang B.G."/>
            <person name="Yang W.F."/>
            <person name="Lam T.T."/>
            <person name="Chang Q.C."/>
            <person name="Ding S.J."/>
            <person name="Wang X.J."/>
            <person name="Zhu J.G."/>
            <person name="Ruan X.D."/>
            <person name="Zhao L."/>
            <person name="Wei J.T."/>
            <person name="Ye R.Z."/>
            <person name="Que T.C."/>
            <person name="Du C.H."/>
            <person name="Zhou Y.H."/>
            <person name="Cheng J.X."/>
            <person name="Dai P.F."/>
            <person name="Guo W.B."/>
            <person name="Han X.H."/>
            <person name="Huang E.J."/>
            <person name="Li L.F."/>
            <person name="Wei W."/>
            <person name="Gao Y.C."/>
            <person name="Liu J.Z."/>
            <person name="Shao H.Z."/>
            <person name="Wang X."/>
            <person name="Wang C.C."/>
            <person name="Yang T.C."/>
            <person name="Huo Q.B."/>
            <person name="Li W."/>
            <person name="Chen H.Y."/>
            <person name="Chen S.E."/>
            <person name="Zhou L.G."/>
            <person name="Ni X.B."/>
            <person name="Tian J.H."/>
            <person name="Sheng Y."/>
            <person name="Liu T."/>
            <person name="Pan Y.S."/>
            <person name="Xia L.Y."/>
            <person name="Li J."/>
            <person name="Zhao F."/>
            <person name="Cao W.C."/>
        </authorList>
    </citation>
    <scope>NUCLEOTIDE SEQUENCE [LARGE SCALE GENOMIC DNA]</scope>
    <source>
        <strain evidence="2">HaeL-2018</strain>
    </source>
</reference>